<dbReference type="ExpressionAtlas" id="A0A0P0Y9D1">
    <property type="expression patterns" value="baseline and differential"/>
</dbReference>
<organism evidence="2 3">
    <name type="scientific">Oryza sativa subsp. japonica</name>
    <name type="common">Rice</name>
    <dbReference type="NCBI Taxonomy" id="39947"/>
    <lineage>
        <taxon>Eukaryota</taxon>
        <taxon>Viridiplantae</taxon>
        <taxon>Streptophyta</taxon>
        <taxon>Embryophyta</taxon>
        <taxon>Tracheophyta</taxon>
        <taxon>Spermatophyta</taxon>
        <taxon>Magnoliopsida</taxon>
        <taxon>Liliopsida</taxon>
        <taxon>Poales</taxon>
        <taxon>Poaceae</taxon>
        <taxon>BOP clade</taxon>
        <taxon>Oryzoideae</taxon>
        <taxon>Oryzeae</taxon>
        <taxon>Oryzinae</taxon>
        <taxon>Oryza</taxon>
        <taxon>Oryza sativa</taxon>
    </lineage>
</organism>
<evidence type="ECO:0000256" key="1">
    <source>
        <dbReference type="SAM" id="SignalP"/>
    </source>
</evidence>
<dbReference type="Gramene" id="Os12t0264500-03">
    <property type="protein sequence ID" value="Os12t0264500-03"/>
    <property type="gene ID" value="Os12g0264500"/>
</dbReference>
<protein>
    <submittedName>
        <fullName evidence="2">Os12g0264500 protein</fullName>
    </submittedName>
</protein>
<reference evidence="2 3" key="2">
    <citation type="journal article" date="2013" name="Plant Cell Physiol.">
        <title>Rice Annotation Project Database (RAP-DB): an integrative and interactive database for rice genomics.</title>
        <authorList>
            <person name="Sakai H."/>
            <person name="Lee S.S."/>
            <person name="Tanaka T."/>
            <person name="Numa H."/>
            <person name="Kim J."/>
            <person name="Kawahara Y."/>
            <person name="Wakimoto H."/>
            <person name="Yang C.C."/>
            <person name="Iwamoto M."/>
            <person name="Abe T."/>
            <person name="Yamada Y."/>
            <person name="Muto A."/>
            <person name="Inokuchi H."/>
            <person name="Ikemura T."/>
            <person name="Matsumoto T."/>
            <person name="Sasaki T."/>
            <person name="Itoh T."/>
        </authorList>
    </citation>
    <scope>NUCLEOTIDE SEQUENCE [LARGE SCALE GENOMIC DNA]</scope>
    <source>
        <strain evidence="3">cv. Nipponbare</strain>
    </source>
</reference>
<keyword evidence="3" id="KW-1185">Reference proteome</keyword>
<feature type="non-terminal residue" evidence="2">
    <location>
        <position position="1"/>
    </location>
</feature>
<dbReference type="AlphaFoldDB" id="A0A0P0Y9D1"/>
<evidence type="ECO:0000313" key="3">
    <source>
        <dbReference type="Proteomes" id="UP000059680"/>
    </source>
</evidence>
<feature type="signal peptide" evidence="1">
    <location>
        <begin position="1"/>
        <end position="18"/>
    </location>
</feature>
<evidence type="ECO:0000313" key="2">
    <source>
        <dbReference type="EMBL" id="BAT16604.1"/>
    </source>
</evidence>
<reference evidence="2 3" key="3">
    <citation type="journal article" date="2013" name="Rice">
        <title>Improvement of the Oryza sativa Nipponbare reference genome using next generation sequence and optical map data.</title>
        <authorList>
            <person name="Kawahara Y."/>
            <person name="de la Bastide M."/>
            <person name="Hamilton J.P."/>
            <person name="Kanamori H."/>
            <person name="McCombie W.R."/>
            <person name="Ouyang S."/>
            <person name="Schwartz D.C."/>
            <person name="Tanaka T."/>
            <person name="Wu J."/>
            <person name="Zhou S."/>
            <person name="Childs K.L."/>
            <person name="Davidson R.M."/>
            <person name="Lin H."/>
            <person name="Quesada-Ocampo L."/>
            <person name="Vaillancourt B."/>
            <person name="Sakai H."/>
            <person name="Lee S.S."/>
            <person name="Kim J."/>
            <person name="Numa H."/>
            <person name="Itoh T."/>
            <person name="Buell C.R."/>
            <person name="Matsumoto T."/>
        </authorList>
    </citation>
    <scope>NUCLEOTIDE SEQUENCE [LARGE SCALE GENOMIC DNA]</scope>
    <source>
        <strain evidence="3">cv. Nipponbare</strain>
    </source>
</reference>
<feature type="chain" id="PRO_5006057443" evidence="1">
    <location>
        <begin position="19"/>
        <end position="78"/>
    </location>
</feature>
<dbReference type="EMBL" id="AP014968">
    <property type="protein sequence ID" value="BAT16604.1"/>
    <property type="molecule type" value="Genomic_DNA"/>
</dbReference>
<proteinExistence type="predicted"/>
<accession>A0A0P0Y9D1</accession>
<gene>
    <name evidence="2" type="ordered locus">Os12g0264500</name>
    <name evidence="2" type="ORF">OSNPB_120264500</name>
</gene>
<keyword evidence="1" id="KW-0732">Signal</keyword>
<dbReference type="Proteomes" id="UP000059680">
    <property type="component" value="Chromosome 12"/>
</dbReference>
<name>A0A0P0Y9D1_ORYSJ</name>
<reference evidence="3" key="1">
    <citation type="journal article" date="2005" name="Nature">
        <title>The map-based sequence of the rice genome.</title>
        <authorList>
            <consortium name="International rice genome sequencing project (IRGSP)"/>
            <person name="Matsumoto T."/>
            <person name="Wu J."/>
            <person name="Kanamori H."/>
            <person name="Katayose Y."/>
            <person name="Fujisawa M."/>
            <person name="Namiki N."/>
            <person name="Mizuno H."/>
            <person name="Yamamoto K."/>
            <person name="Antonio B.A."/>
            <person name="Baba T."/>
            <person name="Sakata K."/>
            <person name="Nagamura Y."/>
            <person name="Aoki H."/>
            <person name="Arikawa K."/>
            <person name="Arita K."/>
            <person name="Bito T."/>
            <person name="Chiden Y."/>
            <person name="Fujitsuka N."/>
            <person name="Fukunaka R."/>
            <person name="Hamada M."/>
            <person name="Harada C."/>
            <person name="Hayashi A."/>
            <person name="Hijishita S."/>
            <person name="Honda M."/>
            <person name="Hosokawa S."/>
            <person name="Ichikawa Y."/>
            <person name="Idonuma A."/>
            <person name="Iijima M."/>
            <person name="Ikeda M."/>
            <person name="Ikeno M."/>
            <person name="Ito K."/>
            <person name="Ito S."/>
            <person name="Ito T."/>
            <person name="Ito Y."/>
            <person name="Ito Y."/>
            <person name="Iwabuchi A."/>
            <person name="Kamiya K."/>
            <person name="Karasawa W."/>
            <person name="Kurita K."/>
            <person name="Katagiri S."/>
            <person name="Kikuta A."/>
            <person name="Kobayashi H."/>
            <person name="Kobayashi N."/>
            <person name="Machita K."/>
            <person name="Maehara T."/>
            <person name="Masukawa M."/>
            <person name="Mizubayashi T."/>
            <person name="Mukai Y."/>
            <person name="Nagasaki H."/>
            <person name="Nagata Y."/>
            <person name="Naito S."/>
            <person name="Nakashima M."/>
            <person name="Nakama Y."/>
            <person name="Nakamichi Y."/>
            <person name="Nakamura M."/>
            <person name="Meguro A."/>
            <person name="Negishi M."/>
            <person name="Ohta I."/>
            <person name="Ohta T."/>
            <person name="Okamoto M."/>
            <person name="Ono N."/>
            <person name="Saji S."/>
            <person name="Sakaguchi M."/>
            <person name="Sakai K."/>
            <person name="Shibata M."/>
            <person name="Shimokawa T."/>
            <person name="Song J."/>
            <person name="Takazaki Y."/>
            <person name="Terasawa K."/>
            <person name="Tsugane M."/>
            <person name="Tsuji K."/>
            <person name="Ueda S."/>
            <person name="Waki K."/>
            <person name="Yamagata H."/>
            <person name="Yamamoto M."/>
            <person name="Yamamoto S."/>
            <person name="Yamane H."/>
            <person name="Yoshiki S."/>
            <person name="Yoshihara R."/>
            <person name="Yukawa K."/>
            <person name="Zhong H."/>
            <person name="Yano M."/>
            <person name="Yuan Q."/>
            <person name="Ouyang S."/>
            <person name="Liu J."/>
            <person name="Jones K.M."/>
            <person name="Gansberger K."/>
            <person name="Moffat K."/>
            <person name="Hill J."/>
            <person name="Bera J."/>
            <person name="Fadrosh D."/>
            <person name="Jin S."/>
            <person name="Johri S."/>
            <person name="Kim M."/>
            <person name="Overton L."/>
            <person name="Reardon M."/>
            <person name="Tsitrin T."/>
            <person name="Vuong H."/>
            <person name="Weaver B."/>
            <person name="Ciecko A."/>
            <person name="Tallon L."/>
            <person name="Jackson J."/>
            <person name="Pai G."/>
            <person name="Aken S.V."/>
            <person name="Utterback T."/>
            <person name="Reidmuller S."/>
            <person name="Feldblyum T."/>
            <person name="Hsiao J."/>
            <person name="Zismann V."/>
            <person name="Iobst S."/>
            <person name="de Vazeille A.R."/>
            <person name="Buell C.R."/>
            <person name="Ying K."/>
            <person name="Li Y."/>
            <person name="Lu T."/>
            <person name="Huang Y."/>
            <person name="Zhao Q."/>
            <person name="Feng Q."/>
            <person name="Zhang L."/>
            <person name="Zhu J."/>
            <person name="Weng Q."/>
            <person name="Mu J."/>
            <person name="Lu Y."/>
            <person name="Fan D."/>
            <person name="Liu Y."/>
            <person name="Guan J."/>
            <person name="Zhang Y."/>
            <person name="Yu S."/>
            <person name="Liu X."/>
            <person name="Zhang Y."/>
            <person name="Hong G."/>
            <person name="Han B."/>
            <person name="Choisne N."/>
            <person name="Demange N."/>
            <person name="Orjeda G."/>
            <person name="Samain S."/>
            <person name="Cattolico L."/>
            <person name="Pelletier E."/>
            <person name="Couloux A."/>
            <person name="Segurens B."/>
            <person name="Wincker P."/>
            <person name="D'Hont A."/>
            <person name="Scarpelli C."/>
            <person name="Weissenbach J."/>
            <person name="Salanoubat M."/>
            <person name="Quetier F."/>
            <person name="Yu Y."/>
            <person name="Kim H.R."/>
            <person name="Rambo T."/>
            <person name="Currie J."/>
            <person name="Collura K."/>
            <person name="Luo M."/>
            <person name="Yang T."/>
            <person name="Ammiraju J.S.S."/>
            <person name="Engler F."/>
            <person name="Soderlund C."/>
            <person name="Wing R.A."/>
            <person name="Palmer L.E."/>
            <person name="de la Bastide M."/>
            <person name="Spiegel L."/>
            <person name="Nascimento L."/>
            <person name="Zutavern T."/>
            <person name="O'Shaughnessy A."/>
            <person name="Dike S."/>
            <person name="Dedhia N."/>
            <person name="Preston R."/>
            <person name="Balija V."/>
            <person name="McCombie W.R."/>
            <person name="Chow T."/>
            <person name="Chen H."/>
            <person name="Chung M."/>
            <person name="Chen C."/>
            <person name="Shaw J."/>
            <person name="Wu H."/>
            <person name="Hsiao K."/>
            <person name="Chao Y."/>
            <person name="Chu M."/>
            <person name="Cheng C."/>
            <person name="Hour A."/>
            <person name="Lee P."/>
            <person name="Lin S."/>
            <person name="Lin Y."/>
            <person name="Liou J."/>
            <person name="Liu S."/>
            <person name="Hsing Y."/>
            <person name="Raghuvanshi S."/>
            <person name="Mohanty A."/>
            <person name="Bharti A.K."/>
            <person name="Gaur A."/>
            <person name="Gupta V."/>
            <person name="Kumar D."/>
            <person name="Ravi V."/>
            <person name="Vij S."/>
            <person name="Kapur A."/>
            <person name="Khurana P."/>
            <person name="Khurana P."/>
            <person name="Khurana J.P."/>
            <person name="Tyagi A.K."/>
            <person name="Gaikwad K."/>
            <person name="Singh A."/>
            <person name="Dalal V."/>
            <person name="Srivastava S."/>
            <person name="Dixit A."/>
            <person name="Pal A.K."/>
            <person name="Ghazi I.A."/>
            <person name="Yadav M."/>
            <person name="Pandit A."/>
            <person name="Bhargava A."/>
            <person name="Sureshbabu K."/>
            <person name="Batra K."/>
            <person name="Sharma T.R."/>
            <person name="Mohapatra T."/>
            <person name="Singh N.K."/>
            <person name="Messing J."/>
            <person name="Nelson A.B."/>
            <person name="Fuks G."/>
            <person name="Kavchok S."/>
            <person name="Keizer G."/>
            <person name="Linton E."/>
            <person name="Llaca V."/>
            <person name="Song R."/>
            <person name="Tanyolac B."/>
            <person name="Young S."/>
            <person name="Ho-Il K."/>
            <person name="Hahn J.H."/>
            <person name="Sangsakoo G."/>
            <person name="Vanavichit A."/>
            <person name="de Mattos Luiz.A.T."/>
            <person name="Zimmer P.D."/>
            <person name="Malone G."/>
            <person name="Dellagostin O."/>
            <person name="de Oliveira A.C."/>
            <person name="Bevan M."/>
            <person name="Bancroft I."/>
            <person name="Minx P."/>
            <person name="Cordum H."/>
            <person name="Wilson R."/>
            <person name="Cheng Z."/>
            <person name="Jin W."/>
            <person name="Jiang J."/>
            <person name="Leong S.A."/>
            <person name="Iwama H."/>
            <person name="Gojobori T."/>
            <person name="Itoh T."/>
            <person name="Niimura Y."/>
            <person name="Fujii Y."/>
            <person name="Habara T."/>
            <person name="Sakai H."/>
            <person name="Sato Y."/>
            <person name="Wilson G."/>
            <person name="Kumar K."/>
            <person name="McCouch S."/>
            <person name="Juretic N."/>
            <person name="Hoen D."/>
            <person name="Wright S."/>
            <person name="Bruskiewich R."/>
            <person name="Bureau T."/>
            <person name="Miyao A."/>
            <person name="Hirochika H."/>
            <person name="Nishikawa T."/>
            <person name="Kadowaki K."/>
            <person name="Sugiura M."/>
            <person name="Burr B."/>
            <person name="Sasaki T."/>
        </authorList>
    </citation>
    <scope>NUCLEOTIDE SEQUENCE [LARGE SCALE GENOMIC DNA]</scope>
    <source>
        <strain evidence="3">cv. Nipponbare</strain>
    </source>
</reference>
<sequence length="78" mass="8383">VLLVVSGVLLVCLCIVDARTQLLFPSSSPIPFSLSLLPSFSHPLPQVCQTTTGTARLWQLRETPLVVSDACRTVSDTS</sequence>